<evidence type="ECO:0000313" key="7">
    <source>
        <dbReference type="Proteomes" id="UP000799291"/>
    </source>
</evidence>
<dbReference type="InterPro" id="IPR036388">
    <property type="entry name" value="WH-like_DNA-bd_sf"/>
</dbReference>
<reference evidence="6" key="1">
    <citation type="journal article" date="2020" name="Stud. Mycol.">
        <title>101 Dothideomycetes genomes: a test case for predicting lifestyles and emergence of pathogens.</title>
        <authorList>
            <person name="Haridas S."/>
            <person name="Albert R."/>
            <person name="Binder M."/>
            <person name="Bloem J."/>
            <person name="Labutti K."/>
            <person name="Salamov A."/>
            <person name="Andreopoulos B."/>
            <person name="Baker S."/>
            <person name="Barry K."/>
            <person name="Bills G."/>
            <person name="Bluhm B."/>
            <person name="Cannon C."/>
            <person name="Castanera R."/>
            <person name="Culley D."/>
            <person name="Daum C."/>
            <person name="Ezra D."/>
            <person name="Gonzalez J."/>
            <person name="Henrissat B."/>
            <person name="Kuo A."/>
            <person name="Liang C."/>
            <person name="Lipzen A."/>
            <person name="Lutzoni F."/>
            <person name="Magnuson J."/>
            <person name="Mondo S."/>
            <person name="Nolan M."/>
            <person name="Ohm R."/>
            <person name="Pangilinan J."/>
            <person name="Park H.-J."/>
            <person name="Ramirez L."/>
            <person name="Alfaro M."/>
            <person name="Sun H."/>
            <person name="Tritt A."/>
            <person name="Yoshinaga Y."/>
            <person name="Zwiers L.-H."/>
            <person name="Turgeon B."/>
            <person name="Goodwin S."/>
            <person name="Spatafora J."/>
            <person name="Crous P."/>
            <person name="Grigoriev I."/>
        </authorList>
    </citation>
    <scope>NUCLEOTIDE SEQUENCE</scope>
    <source>
        <strain evidence="6">CBS 122367</strain>
    </source>
</reference>
<keyword evidence="1 6" id="KW-0489">Methyltransferase</keyword>
<dbReference type="InterPro" id="IPR016461">
    <property type="entry name" value="COMT-like"/>
</dbReference>
<dbReference type="AlphaFoldDB" id="A0A6G1J013"/>
<accession>A0A6G1J013</accession>
<dbReference type="GO" id="GO:0032259">
    <property type="term" value="P:methylation"/>
    <property type="evidence" value="ECO:0007669"/>
    <property type="project" value="UniProtKB-KW"/>
</dbReference>
<dbReference type="GO" id="GO:0008171">
    <property type="term" value="F:O-methyltransferase activity"/>
    <property type="evidence" value="ECO:0007669"/>
    <property type="project" value="InterPro"/>
</dbReference>
<keyword evidence="2 6" id="KW-0808">Transferase</keyword>
<dbReference type="SUPFAM" id="SSF46785">
    <property type="entry name" value="Winged helix' DNA-binding domain"/>
    <property type="match status" value="1"/>
</dbReference>
<feature type="region of interest" description="Disordered" evidence="4">
    <location>
        <begin position="1"/>
        <end position="29"/>
    </location>
</feature>
<name>A0A6G1J013_9PLEO</name>
<keyword evidence="7" id="KW-1185">Reference proteome</keyword>
<dbReference type="Gene3D" id="1.10.10.10">
    <property type="entry name" value="Winged helix-like DNA-binding domain superfamily/Winged helix DNA-binding domain"/>
    <property type="match status" value="1"/>
</dbReference>
<evidence type="ECO:0000256" key="3">
    <source>
        <dbReference type="ARBA" id="ARBA00022691"/>
    </source>
</evidence>
<proteinExistence type="predicted"/>
<dbReference type="PANTHER" id="PTHR43712">
    <property type="entry name" value="PUTATIVE (AFU_ORTHOLOGUE AFUA_4G14580)-RELATED"/>
    <property type="match status" value="1"/>
</dbReference>
<evidence type="ECO:0000256" key="4">
    <source>
        <dbReference type="SAM" id="MobiDB-lite"/>
    </source>
</evidence>
<evidence type="ECO:0000256" key="2">
    <source>
        <dbReference type="ARBA" id="ARBA00022679"/>
    </source>
</evidence>
<protein>
    <submittedName>
        <fullName evidence="6">S-adenosyl-L-methionine-dependent methyltransferase</fullName>
    </submittedName>
</protein>
<keyword evidence="3" id="KW-0949">S-adenosyl-L-methionine</keyword>
<dbReference type="InterPro" id="IPR036390">
    <property type="entry name" value="WH_DNA-bd_sf"/>
</dbReference>
<organism evidence="6 7">
    <name type="scientific">Lentithecium fluviatile CBS 122367</name>
    <dbReference type="NCBI Taxonomy" id="1168545"/>
    <lineage>
        <taxon>Eukaryota</taxon>
        <taxon>Fungi</taxon>
        <taxon>Dikarya</taxon>
        <taxon>Ascomycota</taxon>
        <taxon>Pezizomycotina</taxon>
        <taxon>Dothideomycetes</taxon>
        <taxon>Pleosporomycetidae</taxon>
        <taxon>Pleosporales</taxon>
        <taxon>Massarineae</taxon>
        <taxon>Lentitheciaceae</taxon>
        <taxon>Lentithecium</taxon>
    </lineage>
</organism>
<dbReference type="PROSITE" id="PS51683">
    <property type="entry name" value="SAM_OMT_II"/>
    <property type="match status" value="1"/>
</dbReference>
<feature type="compositionally biased region" description="Polar residues" evidence="4">
    <location>
        <begin position="1"/>
        <end position="23"/>
    </location>
</feature>
<dbReference type="Pfam" id="PF00891">
    <property type="entry name" value="Methyltransf_2"/>
    <property type="match status" value="1"/>
</dbReference>
<dbReference type="InterPro" id="IPR001077">
    <property type="entry name" value="COMT_C"/>
</dbReference>
<evidence type="ECO:0000256" key="1">
    <source>
        <dbReference type="ARBA" id="ARBA00022603"/>
    </source>
</evidence>
<dbReference type="PANTHER" id="PTHR43712:SF17">
    <property type="entry name" value="O-METHYLTRANSFERASE"/>
    <property type="match status" value="1"/>
</dbReference>
<dbReference type="EMBL" id="MU005583">
    <property type="protein sequence ID" value="KAF2683685.1"/>
    <property type="molecule type" value="Genomic_DNA"/>
</dbReference>
<dbReference type="SUPFAM" id="SSF53335">
    <property type="entry name" value="S-adenosyl-L-methionine-dependent methyltransferases"/>
    <property type="match status" value="1"/>
</dbReference>
<dbReference type="Proteomes" id="UP000799291">
    <property type="component" value="Unassembled WGS sequence"/>
</dbReference>
<evidence type="ECO:0000259" key="5">
    <source>
        <dbReference type="Pfam" id="PF00891"/>
    </source>
</evidence>
<dbReference type="Gene3D" id="3.40.50.150">
    <property type="entry name" value="Vaccinia Virus protein VP39"/>
    <property type="match status" value="1"/>
</dbReference>
<feature type="domain" description="O-methyltransferase C-terminal" evidence="5">
    <location>
        <begin position="255"/>
        <end position="409"/>
    </location>
</feature>
<sequence length="436" mass="48085">MAPQANGTTNGNGADENNGSTVPEVNPPVDISIALHPNDSNAVPEILKGISSFGDAPSIDKDQTRLALLAKARDLVRALETPRETMIKHCWAQPGCYTAITSCYNLGVFSVLASDGGKPRKVTEIASILQTNSEVLTRLMKHIAAMGYIKETGNDEYAPTSFSKALTIPIIGDGYPCLAGGAHESCSKFPEYMAKANYATPTDVQAGPYQYAFNTKMNMFEYMQAHQPLGKQFNHHMGGYRQGRPSWMDSDFYPVEDRLIKDMENSSDAALLVDVGGSLGHDLQEFGRKYAQAPGRLILQDLPVVIDAIQQLDPKIERMNHDFHTEQPVKGARAYYMHSVLHDWPDNVCKSILKQLAAAMKPGYSKLLINENIIPDTGADWQATALDMMMITLFSSKERTRLNWCELLESPELGLKIVGIWSVQNGVESLIECELK</sequence>
<dbReference type="OrthoDB" id="3340390at2759"/>
<gene>
    <name evidence="6" type="ORF">K458DRAFT_389603</name>
</gene>
<evidence type="ECO:0000313" key="6">
    <source>
        <dbReference type="EMBL" id="KAF2683685.1"/>
    </source>
</evidence>
<dbReference type="InterPro" id="IPR029063">
    <property type="entry name" value="SAM-dependent_MTases_sf"/>
</dbReference>